<accession>A0A7R6PQF4</accession>
<evidence type="ECO:0000313" key="2">
    <source>
        <dbReference type="EMBL" id="BBB33441.1"/>
    </source>
</evidence>
<dbReference type="KEGG" id="thyd:TTHT_1998"/>
<gene>
    <name evidence="2" type="ORF">TTHT_1998</name>
</gene>
<keyword evidence="3" id="KW-1185">Reference proteome</keyword>
<dbReference type="AlphaFoldDB" id="A0A7R6PQF4"/>
<dbReference type="RefSeq" id="WP_201327750.1">
    <property type="nucleotide sequence ID" value="NZ_AP017470.1"/>
</dbReference>
<protein>
    <submittedName>
        <fullName evidence="2">Uncharacterized protein</fullName>
    </submittedName>
</protein>
<evidence type="ECO:0000256" key="1">
    <source>
        <dbReference type="SAM" id="SignalP"/>
    </source>
</evidence>
<feature type="chain" id="PRO_5032519053" evidence="1">
    <location>
        <begin position="19"/>
        <end position="201"/>
    </location>
</feature>
<evidence type="ECO:0000313" key="3">
    <source>
        <dbReference type="Proteomes" id="UP000595564"/>
    </source>
</evidence>
<sequence>MKKLILFFVITGSLNLFAQNYFFNKALKQCLLRLAKQTNSDYLIIKKEVNKSIPYYKMPAFLKSVRSNDKKKIYWHGLLTNYEKGEINLCKKCFIDLKDKGLKISIIKDSFDSFEEKFNSEYCLNPNLTVKKGDTVLEIEFIRPVEIERGVFLIILHVNRTHLFRQNNNIVGINLLKSSKNNFYFVCVSQSRNILSSKIIE</sequence>
<feature type="signal peptide" evidence="1">
    <location>
        <begin position="1"/>
        <end position="18"/>
    </location>
</feature>
<dbReference type="EMBL" id="AP017470">
    <property type="protein sequence ID" value="BBB33441.1"/>
    <property type="molecule type" value="Genomic_DNA"/>
</dbReference>
<reference evidence="2 3" key="1">
    <citation type="journal article" date="2012" name="Extremophiles">
        <title>Thermotomaculum hydrothermale gen. nov., sp. nov., a novel heterotrophic thermophile within the phylum Acidobacteria from a deep-sea hydrothermal vent chimney in the Southern Okinawa Trough.</title>
        <authorList>
            <person name="Izumi H."/>
            <person name="Nunoura T."/>
            <person name="Miyazaki M."/>
            <person name="Mino S."/>
            <person name="Toki T."/>
            <person name="Takai K."/>
            <person name="Sako Y."/>
            <person name="Sawabe T."/>
            <person name="Nakagawa S."/>
        </authorList>
    </citation>
    <scope>NUCLEOTIDE SEQUENCE [LARGE SCALE GENOMIC DNA]</scope>
    <source>
        <strain evidence="2 3">AC55</strain>
    </source>
</reference>
<organism evidence="2 3">
    <name type="scientific">Thermotomaculum hydrothermale</name>
    <dbReference type="NCBI Taxonomy" id="981385"/>
    <lineage>
        <taxon>Bacteria</taxon>
        <taxon>Pseudomonadati</taxon>
        <taxon>Acidobacteriota</taxon>
        <taxon>Holophagae</taxon>
        <taxon>Thermotomaculales</taxon>
        <taxon>Thermotomaculaceae</taxon>
        <taxon>Thermotomaculum</taxon>
    </lineage>
</organism>
<proteinExistence type="predicted"/>
<keyword evidence="1" id="KW-0732">Signal</keyword>
<name>A0A7R6PQF4_9BACT</name>
<dbReference type="Proteomes" id="UP000595564">
    <property type="component" value="Chromosome"/>
</dbReference>